<dbReference type="EMBL" id="CM009751">
    <property type="protein sequence ID" value="PUZ63621.1"/>
    <property type="molecule type" value="Genomic_DNA"/>
</dbReference>
<accession>A0A2T7E718</accession>
<organism evidence="2 3">
    <name type="scientific">Panicum hallii var. hallii</name>
    <dbReference type="NCBI Taxonomy" id="1504633"/>
    <lineage>
        <taxon>Eukaryota</taxon>
        <taxon>Viridiplantae</taxon>
        <taxon>Streptophyta</taxon>
        <taxon>Embryophyta</taxon>
        <taxon>Tracheophyta</taxon>
        <taxon>Spermatophyta</taxon>
        <taxon>Magnoliopsida</taxon>
        <taxon>Liliopsida</taxon>
        <taxon>Poales</taxon>
        <taxon>Poaceae</taxon>
        <taxon>PACMAD clade</taxon>
        <taxon>Panicoideae</taxon>
        <taxon>Panicodae</taxon>
        <taxon>Paniceae</taxon>
        <taxon>Panicinae</taxon>
        <taxon>Panicum</taxon>
        <taxon>Panicum sect. Panicum</taxon>
    </lineage>
</organism>
<evidence type="ECO:0000313" key="2">
    <source>
        <dbReference type="EMBL" id="PUZ63621.1"/>
    </source>
</evidence>
<name>A0A2T7E718_9POAL</name>
<sequence>MVLVDGTRSAGSPTAPSPLVGAASTPAPATLLPVPFPVLLPDHRRGTKPGNQLSQNCQGKISLMATVRDKLSGKVLLDGKLLLFP</sequence>
<feature type="region of interest" description="Disordered" evidence="1">
    <location>
        <begin position="1"/>
        <end position="23"/>
    </location>
</feature>
<reference evidence="2 3" key="1">
    <citation type="submission" date="2018-04" db="EMBL/GenBank/DDBJ databases">
        <title>WGS assembly of Panicum hallii var. hallii HAL2.</title>
        <authorList>
            <person name="Lovell J."/>
            <person name="Jenkins J."/>
            <person name="Lowry D."/>
            <person name="Mamidi S."/>
            <person name="Sreedasyam A."/>
            <person name="Weng X."/>
            <person name="Barry K."/>
            <person name="Bonette J."/>
            <person name="Campitelli B."/>
            <person name="Daum C."/>
            <person name="Gordon S."/>
            <person name="Gould B."/>
            <person name="Lipzen A."/>
            <person name="MacQueen A."/>
            <person name="Palacio-Mejia J."/>
            <person name="Plott C."/>
            <person name="Shakirov E."/>
            <person name="Shu S."/>
            <person name="Yoshinaga Y."/>
            <person name="Zane M."/>
            <person name="Rokhsar D."/>
            <person name="Grimwood J."/>
            <person name="Schmutz J."/>
            <person name="Juenger T."/>
        </authorList>
    </citation>
    <scope>NUCLEOTIDE SEQUENCE [LARGE SCALE GENOMIC DNA]</scope>
    <source>
        <strain evidence="3">cv. HAL2</strain>
    </source>
</reference>
<dbReference type="AlphaFoldDB" id="A0A2T7E718"/>
<evidence type="ECO:0000313" key="3">
    <source>
        <dbReference type="Proteomes" id="UP000244336"/>
    </source>
</evidence>
<evidence type="ECO:0000256" key="1">
    <source>
        <dbReference type="SAM" id="MobiDB-lite"/>
    </source>
</evidence>
<gene>
    <name evidence="2" type="ORF">GQ55_3G082700</name>
</gene>
<dbReference type="Gramene" id="PUZ63621">
    <property type="protein sequence ID" value="PUZ63621"/>
    <property type="gene ID" value="GQ55_3G082700"/>
</dbReference>
<dbReference type="Proteomes" id="UP000244336">
    <property type="component" value="Chromosome 3"/>
</dbReference>
<protein>
    <submittedName>
        <fullName evidence="2">Uncharacterized protein</fullName>
    </submittedName>
</protein>
<proteinExistence type="predicted"/>
<keyword evidence="3" id="KW-1185">Reference proteome</keyword>